<gene>
    <name evidence="2" type="ORF">QCA50_020844</name>
</gene>
<protein>
    <submittedName>
        <fullName evidence="2">Uncharacterized protein</fullName>
    </submittedName>
</protein>
<evidence type="ECO:0000313" key="3">
    <source>
        <dbReference type="Proteomes" id="UP001385951"/>
    </source>
</evidence>
<dbReference type="AlphaFoldDB" id="A0AAW0FAW1"/>
<comment type="caution">
    <text evidence="2">The sequence shown here is derived from an EMBL/GenBank/DDBJ whole genome shotgun (WGS) entry which is preliminary data.</text>
</comment>
<dbReference type="EMBL" id="JASBNA010000129">
    <property type="protein sequence ID" value="KAK7676199.1"/>
    <property type="molecule type" value="Genomic_DNA"/>
</dbReference>
<proteinExistence type="predicted"/>
<reference evidence="2 3" key="1">
    <citation type="submission" date="2022-09" db="EMBL/GenBank/DDBJ databases">
        <authorList>
            <person name="Palmer J.M."/>
        </authorList>
    </citation>
    <scope>NUCLEOTIDE SEQUENCE [LARGE SCALE GENOMIC DNA]</scope>
    <source>
        <strain evidence="2 3">DSM 7382</strain>
    </source>
</reference>
<organism evidence="2 3">
    <name type="scientific">Cerrena zonata</name>
    <dbReference type="NCBI Taxonomy" id="2478898"/>
    <lineage>
        <taxon>Eukaryota</taxon>
        <taxon>Fungi</taxon>
        <taxon>Dikarya</taxon>
        <taxon>Basidiomycota</taxon>
        <taxon>Agaricomycotina</taxon>
        <taxon>Agaricomycetes</taxon>
        <taxon>Polyporales</taxon>
        <taxon>Cerrenaceae</taxon>
        <taxon>Cerrena</taxon>
    </lineage>
</organism>
<accession>A0AAW0FAW1</accession>
<name>A0AAW0FAW1_9APHY</name>
<dbReference type="Proteomes" id="UP001385951">
    <property type="component" value="Unassembled WGS sequence"/>
</dbReference>
<dbReference type="Gene3D" id="3.60.130.30">
    <property type="match status" value="1"/>
</dbReference>
<evidence type="ECO:0000313" key="2">
    <source>
        <dbReference type="EMBL" id="KAK7676199.1"/>
    </source>
</evidence>
<sequence length="369" mass="41397">MVGFFFFSVPIPHERPQYLRDPEDMSLNPRKYGQTREKKGKKRTRSAAKQLERQEKWQEKLAKKGLTLQDALDFNTVIHHIQHDAHLYLTRPGRDQDTGAVLTECRFPNLGVTELPCAPDTGRFLVPMPSNVHGLPEYIVTRHDNVINADMRRILKASFKDFMDTKPTAGGNPTREVARSDTKVFPTFHVGGWSKYSKDIFLTGDSKNQDAESTKALHSLMGTLGKLVIPKVEKTLRSLLPSHFETTDSVRKLIQEKYPQIYEAGDGVFDFHGLGNALAFCSGYSDGMHIDLGDSKETVAVILAAGEAVVHFCIPQLDLKIPLYPGQCLTVSARLLSHYAYLFEGTGERLLFNFFTDEGSVAKAKRHAC</sequence>
<feature type="region of interest" description="Disordered" evidence="1">
    <location>
        <begin position="17"/>
        <end position="52"/>
    </location>
</feature>
<keyword evidence="3" id="KW-1185">Reference proteome</keyword>
<evidence type="ECO:0000256" key="1">
    <source>
        <dbReference type="SAM" id="MobiDB-lite"/>
    </source>
</evidence>